<protein>
    <submittedName>
        <fullName evidence="1">Uncharacterized protein</fullName>
    </submittedName>
</protein>
<organism evidence="1 2">
    <name type="scientific">Actinomadura mexicana</name>
    <dbReference type="NCBI Taxonomy" id="134959"/>
    <lineage>
        <taxon>Bacteria</taxon>
        <taxon>Bacillati</taxon>
        <taxon>Actinomycetota</taxon>
        <taxon>Actinomycetes</taxon>
        <taxon>Streptosporangiales</taxon>
        <taxon>Thermomonosporaceae</taxon>
        <taxon>Actinomadura</taxon>
    </lineage>
</organism>
<accession>A0A238VWB8</accession>
<dbReference type="Proteomes" id="UP000198420">
    <property type="component" value="Unassembled WGS sequence"/>
</dbReference>
<gene>
    <name evidence="1" type="ORF">SAMN06265355_102463</name>
</gene>
<reference evidence="2" key="1">
    <citation type="submission" date="2017-06" db="EMBL/GenBank/DDBJ databases">
        <authorList>
            <person name="Varghese N."/>
            <person name="Submissions S."/>
        </authorList>
    </citation>
    <scope>NUCLEOTIDE SEQUENCE [LARGE SCALE GENOMIC DNA]</scope>
    <source>
        <strain evidence="2">DSM 44485</strain>
    </source>
</reference>
<name>A0A238VWB8_9ACTN</name>
<proteinExistence type="predicted"/>
<dbReference type="RefSeq" id="WP_143226955.1">
    <property type="nucleotide sequence ID" value="NZ_FZNP01000002.1"/>
</dbReference>
<keyword evidence="2" id="KW-1185">Reference proteome</keyword>
<dbReference type="EMBL" id="FZNP01000002">
    <property type="protein sequence ID" value="SNR38615.1"/>
    <property type="molecule type" value="Genomic_DNA"/>
</dbReference>
<evidence type="ECO:0000313" key="2">
    <source>
        <dbReference type="Proteomes" id="UP000198420"/>
    </source>
</evidence>
<dbReference type="AlphaFoldDB" id="A0A238VWB8"/>
<evidence type="ECO:0000313" key="1">
    <source>
        <dbReference type="EMBL" id="SNR38615.1"/>
    </source>
</evidence>
<dbReference type="OrthoDB" id="3677745at2"/>
<sequence length="415" mass="47212">MTDTQVNKVRRLIDGLRWDRRRDPYRGRREYAARADEVAAEIDHLIRREAAAQAVPLARRAVERVTSALLYLDDSSGIVGDRLRELLFLYAQACTAAPPDAKRLAAWLVRTRLDGPGWPDIRLAEFKDALGERGLSELARLVKERRATDDPDSWAVTVGVRDLREQLAAVSGDVDAHVAVLAEDLRGTYRYTEIVNALRAAGRDGDAERWAREGLARDSAGHQADEMRNRLVDLLLDHGRGDEAIALRRTALKHRTMHIDYVALRKTAERAGQWPDLRNPALSVIRGRAQVDHRYVTELLNVLIDENLLDEAWHLAVAYSNDLHESQWFRLIELWEIGHPADVIEPYQDLIELRLAMTGDKYRYSKAVKTIARLGEAYRRSGDEDGFAGYLADLRIRHKRKTSFIARLDRAGLRP</sequence>